<dbReference type="Gene3D" id="1.20.58.900">
    <property type="match status" value="1"/>
</dbReference>
<sequence length="93" mass="10073">SYSCWESYLDLIKKQLVNAIKALQKQYVSSDAVVTSDDSNANTLCSALEAVFVHGLKAKHIKAESGGKGKKSGGRGPLPQPVFWGLLKSITHR</sequence>
<dbReference type="InterPro" id="IPR004012">
    <property type="entry name" value="Run_dom"/>
</dbReference>
<name>A0A8U7NAH2_CORMO</name>
<proteinExistence type="predicted"/>
<reference evidence="2" key="2">
    <citation type="submission" date="2025-05" db="UniProtKB">
        <authorList>
            <consortium name="Ensembl"/>
        </authorList>
    </citation>
    <scope>IDENTIFICATION</scope>
</reference>
<dbReference type="SUPFAM" id="SSF140741">
    <property type="entry name" value="RUN domain-like"/>
    <property type="match status" value="1"/>
</dbReference>
<accession>A0A8U7NAH2</accession>
<dbReference type="Ensembl" id="ENSCMUT00000035625.1">
    <property type="protein sequence ID" value="ENSCMUP00000032604.1"/>
    <property type="gene ID" value="ENSCMUG00000019195.1"/>
</dbReference>
<dbReference type="PROSITE" id="PS50826">
    <property type="entry name" value="RUN"/>
    <property type="match status" value="1"/>
</dbReference>
<keyword evidence="3" id="KW-1185">Reference proteome</keyword>
<feature type="domain" description="RUN" evidence="1">
    <location>
        <begin position="35"/>
        <end position="93"/>
    </location>
</feature>
<dbReference type="AlphaFoldDB" id="A0A8U7NAH2"/>
<dbReference type="Proteomes" id="UP000694553">
    <property type="component" value="Unassembled WGS sequence"/>
</dbReference>
<evidence type="ECO:0000313" key="3">
    <source>
        <dbReference type="Proteomes" id="UP000694553"/>
    </source>
</evidence>
<evidence type="ECO:0000313" key="2">
    <source>
        <dbReference type="Ensembl" id="ENSCMUP00000032604.1"/>
    </source>
</evidence>
<evidence type="ECO:0000259" key="1">
    <source>
        <dbReference type="PROSITE" id="PS50826"/>
    </source>
</evidence>
<organism evidence="2 3">
    <name type="scientific">Corvus moneduloides</name>
    <name type="common">New Caledonian crow</name>
    <dbReference type="NCBI Taxonomy" id="1196302"/>
    <lineage>
        <taxon>Eukaryota</taxon>
        <taxon>Metazoa</taxon>
        <taxon>Chordata</taxon>
        <taxon>Craniata</taxon>
        <taxon>Vertebrata</taxon>
        <taxon>Euteleostomi</taxon>
        <taxon>Archelosauria</taxon>
        <taxon>Archosauria</taxon>
        <taxon>Dinosauria</taxon>
        <taxon>Saurischia</taxon>
        <taxon>Theropoda</taxon>
        <taxon>Coelurosauria</taxon>
        <taxon>Aves</taxon>
        <taxon>Neognathae</taxon>
        <taxon>Neoaves</taxon>
        <taxon>Telluraves</taxon>
        <taxon>Australaves</taxon>
        <taxon>Passeriformes</taxon>
        <taxon>Corvoidea</taxon>
        <taxon>Corvidae</taxon>
        <taxon>Corvus</taxon>
    </lineage>
</organism>
<dbReference type="Ensembl" id="ENSCMUT00000032392.1">
    <property type="protein sequence ID" value="ENSCMUP00000034217.1"/>
    <property type="gene ID" value="ENSCMUG00000018321.1"/>
</dbReference>
<reference evidence="3" key="1">
    <citation type="submission" date="2019-10" db="EMBL/GenBank/DDBJ databases">
        <title>Corvus moneduloides (New Caledonian crow) genome, bCorMon1, primary haplotype.</title>
        <authorList>
            <person name="Rutz C."/>
            <person name="Fungtammasan C."/>
            <person name="Mountcastle J."/>
            <person name="Formenti G."/>
            <person name="Chow W."/>
            <person name="Howe K."/>
            <person name="Steele M.P."/>
            <person name="Fernandes J."/>
            <person name="Gilbert M.T.P."/>
            <person name="Fedrigo O."/>
            <person name="Jarvis E.D."/>
            <person name="Gemmell N."/>
        </authorList>
    </citation>
    <scope>NUCLEOTIDE SEQUENCE [LARGE SCALE GENOMIC DNA]</scope>
</reference>
<protein>
    <recommendedName>
        <fullName evidence="1">RUN domain-containing protein</fullName>
    </recommendedName>
</protein>
<dbReference type="InterPro" id="IPR037213">
    <property type="entry name" value="Run_dom_sf"/>
</dbReference>
<dbReference type="OMA" id="DRDANTM"/>